<dbReference type="EMBL" id="JBHFQA010000024">
    <property type="protein sequence ID" value="KAL2077353.1"/>
    <property type="molecule type" value="Genomic_DNA"/>
</dbReference>
<dbReference type="PROSITE" id="PS51686">
    <property type="entry name" value="SAM_MT_RSMB_NOP"/>
    <property type="match status" value="1"/>
</dbReference>
<dbReference type="Gene3D" id="3.40.50.150">
    <property type="entry name" value="Vaccinia Virus protein VP39"/>
    <property type="match status" value="1"/>
</dbReference>
<dbReference type="InterPro" id="IPR001678">
    <property type="entry name" value="MeTrfase_RsmB-F_NOP2_dom"/>
</dbReference>
<dbReference type="PANTHER" id="PTHR14663">
    <property type="entry name" value="METHYLTRANSFERASE NSUN7-RELATED"/>
    <property type="match status" value="1"/>
</dbReference>
<keyword evidence="1" id="KW-0694">RNA-binding</keyword>
<sequence length="549" mass="61075">MVKQDAPRRSSSRASKRTSQISSLKDLTLLDRTKSDTKADNALGSLLGRDGSQRGFPDRVYLLAAAIFQKSHAEKPPHHRLVSFGKKTGGLMPEARDNATQRCAYDLAFNALKYQELLEDILIDSCFYLSQPMPDDLMSLVAVMLYDFQDRKFLPREWPANEREKQKPEVRQVEQYLLKFKTKLAASLARCRIKQDLLTIDCMLPDSVRKKQERASSQPLYAWVNTLKTSLVEVQDLLKREGFTQVKSPRQLEGQTFCQDAHCQDLLVFPSQQKAELYQTKLLSQYKLVLQDKSCCMGPWLAGSVLVGQEGDILMARTPSVATVAHVASIAAGGPRGPGLSGGGPSGTGVSPCRVYVCAGDLHTCQRAELQESLSNLGCRNVKLLPEAFQALDVNDSHLQKTQLILLMPQCSLSAVCNPVHYLLQENGDTELLQDLSQGSIAQDKLAALVARQDKDLKHALRFPRVQSVVYCTCSLYPEENEELVSRVLATGQEDQDKPPFSSFTVSRITDDPAAILRPHYLMFTRRAHRLVAVRHVNNISAPALSSCC</sequence>
<keyword evidence="5" id="KW-1185">Reference proteome</keyword>
<dbReference type="Proteomes" id="UP001591681">
    <property type="component" value="Unassembled WGS sequence"/>
</dbReference>
<gene>
    <name evidence="4" type="ORF">ACEWY4_026857</name>
</gene>
<organism evidence="4 5">
    <name type="scientific">Coilia grayii</name>
    <name type="common">Gray's grenadier anchovy</name>
    <dbReference type="NCBI Taxonomy" id="363190"/>
    <lineage>
        <taxon>Eukaryota</taxon>
        <taxon>Metazoa</taxon>
        <taxon>Chordata</taxon>
        <taxon>Craniata</taxon>
        <taxon>Vertebrata</taxon>
        <taxon>Euteleostomi</taxon>
        <taxon>Actinopterygii</taxon>
        <taxon>Neopterygii</taxon>
        <taxon>Teleostei</taxon>
        <taxon>Clupei</taxon>
        <taxon>Clupeiformes</taxon>
        <taxon>Clupeoidei</taxon>
        <taxon>Engraulidae</taxon>
        <taxon>Coilinae</taxon>
        <taxon>Coilia</taxon>
    </lineage>
</organism>
<evidence type="ECO:0000313" key="4">
    <source>
        <dbReference type="EMBL" id="KAL2077353.1"/>
    </source>
</evidence>
<dbReference type="InterPro" id="IPR049561">
    <property type="entry name" value="NSUN5_7_fdxn-like"/>
</dbReference>
<dbReference type="AlphaFoldDB" id="A0ABD1IQU8"/>
<dbReference type="Pfam" id="PF21148">
    <property type="entry name" value="NSUN5_fdxn-like"/>
    <property type="match status" value="1"/>
</dbReference>
<feature type="region of interest" description="Disordered" evidence="2">
    <location>
        <begin position="1"/>
        <end position="21"/>
    </location>
</feature>
<dbReference type="GO" id="GO:0003723">
    <property type="term" value="F:RNA binding"/>
    <property type="evidence" value="ECO:0007669"/>
    <property type="project" value="UniProtKB-UniRule"/>
</dbReference>
<feature type="active site" description="Nucleophile" evidence="1">
    <location>
        <position position="474"/>
    </location>
</feature>
<accession>A0ABD1IQU8</accession>
<keyword evidence="1" id="KW-0949">S-adenosyl-L-methionine</keyword>
<dbReference type="InterPro" id="IPR029063">
    <property type="entry name" value="SAM-dependent_MTases_sf"/>
</dbReference>
<dbReference type="Gene3D" id="3.30.70.1170">
    <property type="entry name" value="Sun protein, domain 3"/>
    <property type="match status" value="1"/>
</dbReference>
<dbReference type="InterPro" id="IPR042620">
    <property type="entry name" value="NSUN7"/>
</dbReference>
<reference evidence="4 5" key="1">
    <citation type="submission" date="2024-09" db="EMBL/GenBank/DDBJ databases">
        <title>A chromosome-level genome assembly of Gray's grenadier anchovy, Coilia grayii.</title>
        <authorList>
            <person name="Fu Z."/>
        </authorList>
    </citation>
    <scope>NUCLEOTIDE SEQUENCE [LARGE SCALE GENOMIC DNA]</scope>
    <source>
        <strain evidence="4">G4</strain>
        <tissue evidence="4">Muscle</tissue>
    </source>
</reference>
<comment type="caution">
    <text evidence="1">Lacks conserved residue(s) required for the propagation of feature annotation.</text>
</comment>
<name>A0ABD1IQU8_9TELE</name>
<proteinExistence type="inferred from homology"/>
<feature type="binding site" evidence="1">
    <location>
        <position position="361"/>
    </location>
    <ligand>
        <name>S-adenosyl-L-methionine</name>
        <dbReference type="ChEBI" id="CHEBI:59789"/>
    </ligand>
</feature>
<dbReference type="GO" id="GO:0032259">
    <property type="term" value="P:methylation"/>
    <property type="evidence" value="ECO:0007669"/>
    <property type="project" value="UniProtKB-KW"/>
</dbReference>
<comment type="similarity">
    <text evidence="1">Belongs to the class I-like SAM-binding methyltransferase superfamily. RsmB/NOP family.</text>
</comment>
<evidence type="ECO:0000256" key="1">
    <source>
        <dbReference type="PROSITE-ProRule" id="PRU01023"/>
    </source>
</evidence>
<dbReference type="GO" id="GO:0008168">
    <property type="term" value="F:methyltransferase activity"/>
    <property type="evidence" value="ECO:0007669"/>
    <property type="project" value="UniProtKB-KW"/>
</dbReference>
<dbReference type="SUPFAM" id="SSF53335">
    <property type="entry name" value="S-adenosyl-L-methionine-dependent methyltransferases"/>
    <property type="match status" value="1"/>
</dbReference>
<keyword evidence="1" id="KW-0489">Methyltransferase</keyword>
<dbReference type="PANTHER" id="PTHR14663:SF2">
    <property type="entry name" value="METHYLTRANSFERASE NSUN7-RELATED"/>
    <property type="match status" value="1"/>
</dbReference>
<evidence type="ECO:0000256" key="2">
    <source>
        <dbReference type="SAM" id="MobiDB-lite"/>
    </source>
</evidence>
<evidence type="ECO:0000313" key="5">
    <source>
        <dbReference type="Proteomes" id="UP001591681"/>
    </source>
</evidence>
<keyword evidence="1" id="KW-0808">Transferase</keyword>
<feature type="domain" description="SAM-dependent MTase RsmB/NOP-type" evidence="3">
    <location>
        <begin position="210"/>
        <end position="537"/>
    </location>
</feature>
<evidence type="ECO:0000259" key="3">
    <source>
        <dbReference type="PROSITE" id="PS51686"/>
    </source>
</evidence>
<comment type="caution">
    <text evidence="4">The sequence shown here is derived from an EMBL/GenBank/DDBJ whole genome shotgun (WGS) entry which is preliminary data.</text>
</comment>
<protein>
    <recommendedName>
        <fullName evidence="3">SAM-dependent MTase RsmB/NOP-type domain-containing protein</fullName>
    </recommendedName>
</protein>